<proteinExistence type="predicted"/>
<feature type="compositionally biased region" description="Basic and acidic residues" evidence="1">
    <location>
        <begin position="147"/>
        <end position="158"/>
    </location>
</feature>
<sequence>MRKHLPSKLLHIVFLAIGLWVLPGTYGKFYAQNFLKKSENNITFPKNLNKPDVDFNLKSTGAKKFKIILEDNIQNNTSVKIFDIIGNLIMEDTIVPKDGKQKSYDFSHINSELFVVEVGNSKYNKTKSIYANPQGVKKQDTASTKVTSDHKGDSTLEK</sequence>
<name>A0A2Z4ILX4_9BACT</name>
<evidence type="ECO:0000313" key="2">
    <source>
        <dbReference type="EMBL" id="AWW31894.1"/>
    </source>
</evidence>
<evidence type="ECO:0000256" key="1">
    <source>
        <dbReference type="SAM" id="MobiDB-lite"/>
    </source>
</evidence>
<dbReference type="KEGG" id="est:DN752_18105"/>
<protein>
    <submittedName>
        <fullName evidence="2">Uncharacterized protein</fullName>
    </submittedName>
</protein>
<evidence type="ECO:0000313" key="3">
    <source>
        <dbReference type="Proteomes" id="UP000248688"/>
    </source>
</evidence>
<dbReference type="RefSeq" id="WP_112785267.1">
    <property type="nucleotide sequence ID" value="NZ_CP030041.1"/>
</dbReference>
<dbReference type="AlphaFoldDB" id="A0A2Z4ILX4"/>
<accession>A0A2Z4ILX4</accession>
<dbReference type="EMBL" id="CP030041">
    <property type="protein sequence ID" value="AWW31894.1"/>
    <property type="molecule type" value="Genomic_DNA"/>
</dbReference>
<gene>
    <name evidence="2" type="ORF">DN752_18105</name>
</gene>
<feature type="region of interest" description="Disordered" evidence="1">
    <location>
        <begin position="132"/>
        <end position="158"/>
    </location>
</feature>
<dbReference type="OrthoDB" id="837988at2"/>
<reference evidence="2 3" key="1">
    <citation type="submission" date="2018-06" db="EMBL/GenBank/DDBJ databases">
        <title>Echinicola strongylocentroti sp. nov., isolated from a sea urchin Strongylocentrotus intermedius.</title>
        <authorList>
            <person name="Bae S.S."/>
        </authorList>
    </citation>
    <scope>NUCLEOTIDE SEQUENCE [LARGE SCALE GENOMIC DNA]</scope>
    <source>
        <strain evidence="2 3">MEBiC08714</strain>
    </source>
</reference>
<keyword evidence="3" id="KW-1185">Reference proteome</keyword>
<dbReference type="Proteomes" id="UP000248688">
    <property type="component" value="Chromosome"/>
</dbReference>
<organism evidence="2 3">
    <name type="scientific">Echinicola strongylocentroti</name>
    <dbReference type="NCBI Taxonomy" id="1795355"/>
    <lineage>
        <taxon>Bacteria</taxon>
        <taxon>Pseudomonadati</taxon>
        <taxon>Bacteroidota</taxon>
        <taxon>Cytophagia</taxon>
        <taxon>Cytophagales</taxon>
        <taxon>Cyclobacteriaceae</taxon>
        <taxon>Echinicola</taxon>
    </lineage>
</organism>